<proteinExistence type="predicted"/>
<protein>
    <recommendedName>
        <fullName evidence="3">Phosphoribosyl-dephospho-CoA transferase</fullName>
    </recommendedName>
</protein>
<organism evidence="1 2">
    <name type="scientific">Xanthomonas oryzae</name>
    <dbReference type="NCBI Taxonomy" id="347"/>
    <lineage>
        <taxon>Bacteria</taxon>
        <taxon>Pseudomonadati</taxon>
        <taxon>Pseudomonadota</taxon>
        <taxon>Gammaproteobacteria</taxon>
        <taxon>Lysobacterales</taxon>
        <taxon>Lysobacteraceae</taxon>
        <taxon>Xanthomonas</taxon>
    </lineage>
</organism>
<reference evidence="1 2" key="2">
    <citation type="submission" date="2015-09" db="EMBL/GenBank/DDBJ databases">
        <title>Draft genome sequence of Xanthomonas oryzae pv. USA str. X11-5A.</title>
        <authorList>
            <person name="Knight B.M."/>
            <person name="Roberts D.P."/>
            <person name="Lin D."/>
            <person name="Hari K."/>
            <person name="Fletcher J."/>
            <person name="Melcher U."/>
            <person name="Blagden T."/>
            <person name="Winegar R.A."/>
        </authorList>
    </citation>
    <scope>NUCLEOTIDE SEQUENCE [LARGE SCALE GENOMIC DNA]</scope>
    <source>
        <strain evidence="1 2">X11-5A</strain>
    </source>
</reference>
<accession>A0AAP1F1S4</accession>
<dbReference type="AlphaFoldDB" id="A0AAP1F1S4"/>
<evidence type="ECO:0000313" key="2">
    <source>
        <dbReference type="Proteomes" id="UP000036790"/>
    </source>
</evidence>
<gene>
    <name evidence="1" type="ORF">ADT25_00550</name>
</gene>
<dbReference type="Proteomes" id="UP000036790">
    <property type="component" value="Unassembled WGS sequence"/>
</dbReference>
<reference evidence="1 2" key="1">
    <citation type="submission" date="2015-07" db="EMBL/GenBank/DDBJ databases">
        <authorList>
            <consortium name="Consortium for Microbial Forensics and Genomics (microFORGE)"/>
            <person name="Knight B.M."/>
            <person name="Roberts D.P."/>
            <person name="Lin D."/>
            <person name="Hari K."/>
            <person name="Fletcher J."/>
            <person name="Melcher U."/>
            <person name="Blagden T."/>
            <person name="Winegar R.A."/>
        </authorList>
    </citation>
    <scope>NUCLEOTIDE SEQUENCE [LARGE SCALE GENOMIC DNA]</scope>
    <source>
        <strain evidence="1 2">X11-5A</strain>
    </source>
</reference>
<comment type="caution">
    <text evidence="1">The sequence shown here is derived from an EMBL/GenBank/DDBJ whole genome shotgun (WGS) entry which is preliminary data.</text>
</comment>
<sequence>MQGLPVVAHGSYAHWLESPTLVPKGPADLDLMLRAEQALWDRLTHWLQQQGFALSLWGEPCRAPVALAAGRAHHYLRAESIGADGRCLQVDLQLPADEPPLP</sequence>
<name>A0AAP1F1S4_9XANT</name>
<evidence type="ECO:0008006" key="3">
    <source>
        <dbReference type="Google" id="ProtNLM"/>
    </source>
</evidence>
<dbReference type="EMBL" id="LHUJ01000005">
    <property type="protein sequence ID" value="KOR50287.1"/>
    <property type="molecule type" value="Genomic_DNA"/>
</dbReference>
<evidence type="ECO:0000313" key="1">
    <source>
        <dbReference type="EMBL" id="KOR50287.1"/>
    </source>
</evidence>